<evidence type="ECO:0000313" key="2">
    <source>
        <dbReference type="Proteomes" id="UP001243846"/>
    </source>
</evidence>
<accession>A0ABT8DD05</accession>
<proteinExistence type="predicted"/>
<dbReference type="EMBL" id="JAUFRC010000001">
    <property type="protein sequence ID" value="MDN3713305.1"/>
    <property type="molecule type" value="Genomic_DNA"/>
</dbReference>
<organism evidence="1 2">
    <name type="scientific">Paracoccus cavernae</name>
    <dbReference type="NCBI Taxonomy" id="1571207"/>
    <lineage>
        <taxon>Bacteria</taxon>
        <taxon>Pseudomonadati</taxon>
        <taxon>Pseudomonadota</taxon>
        <taxon>Alphaproteobacteria</taxon>
        <taxon>Rhodobacterales</taxon>
        <taxon>Paracoccaceae</taxon>
        <taxon>Paracoccus</taxon>
    </lineage>
</organism>
<name>A0ABT8DD05_9RHOB</name>
<gene>
    <name evidence="1" type="ORF">QWZ10_19130</name>
</gene>
<comment type="caution">
    <text evidence="1">The sequence shown here is derived from an EMBL/GenBank/DDBJ whole genome shotgun (WGS) entry which is preliminary data.</text>
</comment>
<reference evidence="2" key="1">
    <citation type="journal article" date="2019" name="Int. J. Syst. Evol. Microbiol.">
        <title>The Global Catalogue of Microorganisms (GCM) 10K type strain sequencing project: providing services to taxonomists for standard genome sequencing and annotation.</title>
        <authorList>
            <consortium name="The Broad Institute Genomics Platform"/>
            <consortium name="The Broad Institute Genome Sequencing Center for Infectious Disease"/>
            <person name="Wu L."/>
            <person name="Ma J."/>
        </authorList>
    </citation>
    <scope>NUCLEOTIDE SEQUENCE [LARGE SCALE GENOMIC DNA]</scope>
    <source>
        <strain evidence="2">CECT 8482</strain>
    </source>
</reference>
<keyword evidence="2" id="KW-1185">Reference proteome</keyword>
<dbReference type="Proteomes" id="UP001243846">
    <property type="component" value="Unassembled WGS sequence"/>
</dbReference>
<sequence length="96" mass="10624">MPTKAGTLGLAMGASDFGDSERRSEDFLRLTDGRGSDLHPNRRAKLLYRAAGEASALWDKAAVSTFGMTGYHSPCRRLIEELPLYETGYPRIKTFV</sequence>
<evidence type="ECO:0000313" key="1">
    <source>
        <dbReference type="EMBL" id="MDN3713305.1"/>
    </source>
</evidence>
<protein>
    <submittedName>
        <fullName evidence="1">Uncharacterized protein</fullName>
    </submittedName>
</protein>